<name>A0A8K0GUD2_9ROSA</name>
<keyword evidence="3" id="KW-1185">Reference proteome</keyword>
<keyword evidence="1" id="KW-1133">Transmembrane helix</keyword>
<evidence type="ECO:0000313" key="3">
    <source>
        <dbReference type="Proteomes" id="UP000796880"/>
    </source>
</evidence>
<dbReference type="Proteomes" id="UP000796880">
    <property type="component" value="Unassembled WGS sequence"/>
</dbReference>
<dbReference type="PANTHER" id="PTHR46400">
    <property type="entry name" value="RING/U-BOX SUPERFAMILY PROTEIN"/>
    <property type="match status" value="1"/>
</dbReference>
<organism evidence="2 3">
    <name type="scientific">Rhamnella rubrinervis</name>
    <dbReference type="NCBI Taxonomy" id="2594499"/>
    <lineage>
        <taxon>Eukaryota</taxon>
        <taxon>Viridiplantae</taxon>
        <taxon>Streptophyta</taxon>
        <taxon>Embryophyta</taxon>
        <taxon>Tracheophyta</taxon>
        <taxon>Spermatophyta</taxon>
        <taxon>Magnoliopsida</taxon>
        <taxon>eudicotyledons</taxon>
        <taxon>Gunneridae</taxon>
        <taxon>Pentapetalae</taxon>
        <taxon>rosids</taxon>
        <taxon>fabids</taxon>
        <taxon>Rosales</taxon>
        <taxon>Rhamnaceae</taxon>
        <taxon>rhamnoid group</taxon>
        <taxon>Rhamneae</taxon>
        <taxon>Rhamnella</taxon>
    </lineage>
</organism>
<keyword evidence="1" id="KW-0812">Transmembrane</keyword>
<gene>
    <name evidence="2" type="ORF">FNV43_RR20647</name>
</gene>
<evidence type="ECO:0000313" key="2">
    <source>
        <dbReference type="EMBL" id="KAF3437891.1"/>
    </source>
</evidence>
<accession>A0A8K0GUD2</accession>
<dbReference type="PANTHER" id="PTHR46400:SF3">
    <property type="entry name" value="E3 UBIQUITIN LIGASE BIG BROTHER-LIKE PROTEIN"/>
    <property type="match status" value="1"/>
</dbReference>
<dbReference type="GO" id="GO:0004842">
    <property type="term" value="F:ubiquitin-protein transferase activity"/>
    <property type="evidence" value="ECO:0007669"/>
    <property type="project" value="InterPro"/>
</dbReference>
<sequence>MSENRQMEVHYIDTGFPYTATESFMDFFEGLTHVPVSYAQSVPFQDQSIQESVYWSMNMNSYKFGFSGPGSTSYYGPYEVNDHLPRMDVIRRDWECPSMMNTEEPPTTDSQLGGDSVMGVHDAPEECIPNNQDTNSSQGIWQESIDPDNMTYEELLELGEAVGTQSRGLSQELIGLLPTSKYKFGSFFLRKRSAERLKFSAEPANCRCNRNLARFGSKDGEEMGEGEVKGPLSIALNDTVWKQMCDLPDELNKRNHIVNGINSSMVLDGFSLRCSLQHPVLVVVRSYFEQTLGLFSVTALTLYLMVVSTISMVSFLDRHGIKRKLCHLFTVNSPNSSKAAHTARALKHKNQICQHFQDLFDSTIVPSALVMPMRWQRVHEDNGGYLCGFFGTKFADNDKDLTTMDSFKQLVSECIDFFSHIQLS</sequence>
<dbReference type="GO" id="GO:0046621">
    <property type="term" value="P:negative regulation of organ growth"/>
    <property type="evidence" value="ECO:0007669"/>
    <property type="project" value="InterPro"/>
</dbReference>
<keyword evidence="1" id="KW-0472">Membrane</keyword>
<evidence type="ECO:0000256" key="1">
    <source>
        <dbReference type="SAM" id="Phobius"/>
    </source>
</evidence>
<dbReference type="AlphaFoldDB" id="A0A8K0GUD2"/>
<feature type="transmembrane region" description="Helical" evidence="1">
    <location>
        <begin position="292"/>
        <end position="316"/>
    </location>
</feature>
<protein>
    <submittedName>
        <fullName evidence="2">Uncharacterized protein</fullName>
    </submittedName>
</protein>
<comment type="caution">
    <text evidence="2">The sequence shown here is derived from an EMBL/GenBank/DDBJ whole genome shotgun (WGS) entry which is preliminary data.</text>
</comment>
<dbReference type="EMBL" id="VOIH02000009">
    <property type="protein sequence ID" value="KAF3437891.1"/>
    <property type="molecule type" value="Genomic_DNA"/>
</dbReference>
<reference evidence="2" key="1">
    <citation type="submission" date="2020-03" db="EMBL/GenBank/DDBJ databases">
        <title>A high-quality chromosome-level genome assembly of a woody plant with both climbing and erect habits, Rhamnella rubrinervis.</title>
        <authorList>
            <person name="Lu Z."/>
            <person name="Yang Y."/>
            <person name="Zhu X."/>
            <person name="Sun Y."/>
        </authorList>
    </citation>
    <scope>NUCLEOTIDE SEQUENCE</scope>
    <source>
        <strain evidence="2">BYM</strain>
        <tissue evidence="2">Leaf</tissue>
    </source>
</reference>
<dbReference type="GO" id="GO:0016567">
    <property type="term" value="P:protein ubiquitination"/>
    <property type="evidence" value="ECO:0007669"/>
    <property type="project" value="InterPro"/>
</dbReference>
<proteinExistence type="predicted"/>
<dbReference type="GO" id="GO:0031624">
    <property type="term" value="F:ubiquitin conjugating enzyme binding"/>
    <property type="evidence" value="ECO:0007669"/>
    <property type="project" value="TreeGrafter"/>
</dbReference>
<dbReference type="InterPro" id="IPR033276">
    <property type="entry name" value="BB"/>
</dbReference>
<dbReference type="OrthoDB" id="9984778at2759"/>